<keyword evidence="2" id="KW-1185">Reference proteome</keyword>
<dbReference type="VEuPathDB" id="FungiDB:VP01_11g4"/>
<accession>A0A0L6VQL0</accession>
<dbReference type="STRING" id="27349.A0A0L6VQL0"/>
<evidence type="ECO:0000313" key="2">
    <source>
        <dbReference type="Proteomes" id="UP000037035"/>
    </source>
</evidence>
<dbReference type="Proteomes" id="UP000037035">
    <property type="component" value="Unassembled WGS sequence"/>
</dbReference>
<name>A0A0L6VQL0_9BASI</name>
<gene>
    <name evidence="1" type="ORF">VP01_11g4</name>
</gene>
<organism evidence="1 2">
    <name type="scientific">Puccinia sorghi</name>
    <dbReference type="NCBI Taxonomy" id="27349"/>
    <lineage>
        <taxon>Eukaryota</taxon>
        <taxon>Fungi</taxon>
        <taxon>Dikarya</taxon>
        <taxon>Basidiomycota</taxon>
        <taxon>Pucciniomycotina</taxon>
        <taxon>Pucciniomycetes</taxon>
        <taxon>Pucciniales</taxon>
        <taxon>Pucciniaceae</taxon>
        <taxon>Puccinia</taxon>
    </lineage>
</organism>
<dbReference type="AlphaFoldDB" id="A0A0L6VQL0"/>
<evidence type="ECO:0000313" key="1">
    <source>
        <dbReference type="EMBL" id="KNZ62981.1"/>
    </source>
</evidence>
<dbReference type="OrthoDB" id="2515718at2759"/>
<comment type="caution">
    <text evidence="1">The sequence shown here is derived from an EMBL/GenBank/DDBJ whole genome shotgun (WGS) entry which is preliminary data.</text>
</comment>
<protein>
    <submittedName>
        <fullName evidence="1">Uncharacterized protein</fullName>
    </submittedName>
</protein>
<dbReference type="EMBL" id="LAVV01002222">
    <property type="protein sequence ID" value="KNZ62981.1"/>
    <property type="molecule type" value="Genomic_DNA"/>
</dbReference>
<sequence>MSSLPPNNTSLIVYPSLAFLSQATGIESTMELVQGLRNELITTAIGWEAWSSLIFKEVGTLGLASSLPCVQGPTTFSSSFFTNKQRIIHDHEILTRQDMPFLFNILVCALKFNRSDSNAASMSKTPPMKPI</sequence>
<proteinExistence type="predicted"/>
<reference evidence="1 2" key="1">
    <citation type="submission" date="2015-08" db="EMBL/GenBank/DDBJ databases">
        <title>Next Generation Sequencing and Analysis of the Genome of Puccinia sorghi L Schw, the Causal Agent of Maize Common Rust.</title>
        <authorList>
            <person name="Rochi L."/>
            <person name="Burguener G."/>
            <person name="Darino M."/>
            <person name="Turjanski A."/>
            <person name="Kreff E."/>
            <person name="Dieguez M.J."/>
            <person name="Sacco F."/>
        </authorList>
    </citation>
    <scope>NUCLEOTIDE SEQUENCE [LARGE SCALE GENOMIC DNA]</scope>
    <source>
        <strain evidence="1 2">RO10H11247</strain>
    </source>
</reference>